<reference evidence="2" key="1">
    <citation type="submission" date="2021-06" db="EMBL/GenBank/DDBJ databases">
        <title>Comparative genomics, transcriptomics and evolutionary studies reveal genomic signatures of adaptation to plant cell wall in hemibiotrophic fungi.</title>
        <authorList>
            <consortium name="DOE Joint Genome Institute"/>
            <person name="Baroncelli R."/>
            <person name="Diaz J.F."/>
            <person name="Benocci T."/>
            <person name="Peng M."/>
            <person name="Battaglia E."/>
            <person name="Haridas S."/>
            <person name="Andreopoulos W."/>
            <person name="Labutti K."/>
            <person name="Pangilinan J."/>
            <person name="Floch G.L."/>
            <person name="Makela M.R."/>
            <person name="Henrissat B."/>
            <person name="Grigoriev I.V."/>
            <person name="Crouch J.A."/>
            <person name="De Vries R.P."/>
            <person name="Sukno S.A."/>
            <person name="Thon M.R."/>
        </authorList>
    </citation>
    <scope>NUCLEOTIDE SEQUENCE</scope>
    <source>
        <strain evidence="2">CBS 193.32</strain>
    </source>
</reference>
<comment type="caution">
    <text evidence="2">The sequence shown here is derived from an EMBL/GenBank/DDBJ whole genome shotgun (WGS) entry which is preliminary data.</text>
</comment>
<evidence type="ECO:0000313" key="3">
    <source>
        <dbReference type="Proteomes" id="UP001224890"/>
    </source>
</evidence>
<evidence type="ECO:0008006" key="4">
    <source>
        <dbReference type="Google" id="ProtNLM"/>
    </source>
</evidence>
<gene>
    <name evidence="2" type="ORF">BDP55DRAFT_646453</name>
</gene>
<dbReference type="AlphaFoldDB" id="A0AAJ0AVP9"/>
<dbReference type="GeneID" id="85458232"/>
<organism evidence="2 3">
    <name type="scientific">Colletotrichum godetiae</name>
    <dbReference type="NCBI Taxonomy" id="1209918"/>
    <lineage>
        <taxon>Eukaryota</taxon>
        <taxon>Fungi</taxon>
        <taxon>Dikarya</taxon>
        <taxon>Ascomycota</taxon>
        <taxon>Pezizomycotina</taxon>
        <taxon>Sordariomycetes</taxon>
        <taxon>Hypocreomycetidae</taxon>
        <taxon>Glomerellales</taxon>
        <taxon>Glomerellaceae</taxon>
        <taxon>Colletotrichum</taxon>
        <taxon>Colletotrichum acutatum species complex</taxon>
    </lineage>
</organism>
<dbReference type="Proteomes" id="UP001224890">
    <property type="component" value="Unassembled WGS sequence"/>
</dbReference>
<evidence type="ECO:0000256" key="1">
    <source>
        <dbReference type="SAM" id="SignalP"/>
    </source>
</evidence>
<accession>A0AAJ0AVP9</accession>
<keyword evidence="1" id="KW-0732">Signal</keyword>
<keyword evidence="3" id="KW-1185">Reference proteome</keyword>
<sequence>MSFRRPRAAFRWLIVRSLFHSILLERRGILCHVSPNLSAKGNRRQYLLPFLADVRRLRLPSKSSSPIWKVQSNSMNKASPSMMNCLLTDCRLLCQGPHWKGFSVSIKRIVSRFAARFHSCNLLRSSTITEVYIAVRGPSPRSLAAMRTQCIIGQSMRYSCYSGLVGTDVWEAATFEAIETSTALAISIPVRTRLARLTRTRWLAMMKIKARGPTSAFANLIETALTLKGDLLISWNDRVAQPAVCVDLVTLTALLEVCLASIVSMGSQRSVVGWIVRQEPFQRAQLREVLFIGCVFS</sequence>
<feature type="chain" id="PRO_5042491160" description="Secreted protein" evidence="1">
    <location>
        <begin position="25"/>
        <end position="297"/>
    </location>
</feature>
<evidence type="ECO:0000313" key="2">
    <source>
        <dbReference type="EMBL" id="KAK1691251.1"/>
    </source>
</evidence>
<dbReference type="EMBL" id="JAHMHR010000004">
    <property type="protein sequence ID" value="KAK1691251.1"/>
    <property type="molecule type" value="Genomic_DNA"/>
</dbReference>
<proteinExistence type="predicted"/>
<protein>
    <recommendedName>
        <fullName evidence="4">Secreted protein</fullName>
    </recommendedName>
</protein>
<name>A0AAJ0AVP9_9PEZI</name>
<feature type="signal peptide" evidence="1">
    <location>
        <begin position="1"/>
        <end position="24"/>
    </location>
</feature>
<dbReference type="RefSeq" id="XP_060434946.1">
    <property type="nucleotide sequence ID" value="XM_060573706.1"/>
</dbReference>